<dbReference type="AlphaFoldDB" id="A0A3B0VPH4"/>
<dbReference type="PRINTS" id="PR01023">
    <property type="entry name" value="NAFLGMOTY"/>
</dbReference>
<reference evidence="6" key="1">
    <citation type="submission" date="2018-06" db="EMBL/GenBank/DDBJ databases">
        <authorList>
            <person name="Zhirakovskaya E."/>
        </authorList>
    </citation>
    <scope>NUCLEOTIDE SEQUENCE</scope>
</reference>
<evidence type="ECO:0000256" key="1">
    <source>
        <dbReference type="ARBA" id="ARBA00004442"/>
    </source>
</evidence>
<comment type="subcellular location">
    <subcellularLocation>
        <location evidence="1">Cell outer membrane</location>
    </subcellularLocation>
</comment>
<dbReference type="Pfam" id="PF00691">
    <property type="entry name" value="OmpA"/>
    <property type="match status" value="1"/>
</dbReference>
<proteinExistence type="predicted"/>
<evidence type="ECO:0000256" key="4">
    <source>
        <dbReference type="SAM" id="Coils"/>
    </source>
</evidence>
<dbReference type="PRINTS" id="PR01021">
    <property type="entry name" value="OMPADOMAIN"/>
</dbReference>
<dbReference type="InterPro" id="IPR036737">
    <property type="entry name" value="OmpA-like_sf"/>
</dbReference>
<keyword evidence="2" id="KW-0472">Membrane</keyword>
<dbReference type="SUPFAM" id="SSF103088">
    <property type="entry name" value="OmpA-like"/>
    <property type="match status" value="1"/>
</dbReference>
<gene>
    <name evidence="6" type="ORF">MNBD_GAMMA01-1678</name>
</gene>
<evidence type="ECO:0000256" key="2">
    <source>
        <dbReference type="ARBA" id="ARBA00023136"/>
    </source>
</evidence>
<feature type="domain" description="OmpA-like" evidence="5">
    <location>
        <begin position="208"/>
        <end position="325"/>
    </location>
</feature>
<keyword evidence="3" id="KW-0998">Cell outer membrane</keyword>
<dbReference type="PROSITE" id="PS51123">
    <property type="entry name" value="OMPA_2"/>
    <property type="match status" value="1"/>
</dbReference>
<accession>A0A3B0VPH4</accession>
<dbReference type="Gene3D" id="3.30.1330.60">
    <property type="entry name" value="OmpA-like domain"/>
    <property type="match status" value="1"/>
</dbReference>
<evidence type="ECO:0000313" key="6">
    <source>
        <dbReference type="EMBL" id="VAW34066.1"/>
    </source>
</evidence>
<dbReference type="InterPro" id="IPR050330">
    <property type="entry name" value="Bact_OuterMem_StrucFunc"/>
</dbReference>
<evidence type="ECO:0000259" key="5">
    <source>
        <dbReference type="PROSITE" id="PS51123"/>
    </source>
</evidence>
<dbReference type="EMBL" id="UOEW01000056">
    <property type="protein sequence ID" value="VAW34066.1"/>
    <property type="molecule type" value="Genomic_DNA"/>
</dbReference>
<dbReference type="CDD" id="cd07185">
    <property type="entry name" value="OmpA_C-like"/>
    <property type="match status" value="1"/>
</dbReference>
<dbReference type="GO" id="GO:0009279">
    <property type="term" value="C:cell outer membrane"/>
    <property type="evidence" value="ECO:0007669"/>
    <property type="project" value="UniProtKB-SubCell"/>
</dbReference>
<protein>
    <submittedName>
        <fullName evidence="6">Outer membrane protein A</fullName>
    </submittedName>
</protein>
<evidence type="ECO:0000256" key="3">
    <source>
        <dbReference type="ARBA" id="ARBA00023237"/>
    </source>
</evidence>
<dbReference type="PANTHER" id="PTHR30329:SF21">
    <property type="entry name" value="LIPOPROTEIN YIAD-RELATED"/>
    <property type="match status" value="1"/>
</dbReference>
<dbReference type="InterPro" id="IPR006664">
    <property type="entry name" value="OMP_bac"/>
</dbReference>
<organism evidence="6">
    <name type="scientific">hydrothermal vent metagenome</name>
    <dbReference type="NCBI Taxonomy" id="652676"/>
    <lineage>
        <taxon>unclassified sequences</taxon>
        <taxon>metagenomes</taxon>
        <taxon>ecological metagenomes</taxon>
    </lineage>
</organism>
<name>A0A3B0VPH4_9ZZZZ</name>
<sequence length="326" mass="36540">MMKTLTIIMLILSFLSEAKRAKQLDYASLEKDYNNLVFDQTYKAYAKAEKQIAKKSVEALINGKVKKKNRDLAVYTARHNIAYARLVAEEQWIKQQIKQEQQKNHDFEVNISKAEAQIARHDAEVARMMLIAQQEEAQRANQRANQAEIIAQNSLDHAELLKQETAAVKRYAQAQAQEASLAKQEAELAMEEAQSLRKKLNSIATEQTDKGLMMTLGDFMFDSGKASIKKEAIENFSKVVEFINSYPDNQVRIEGHTDSSGSNALNLKLSQLRAEAVKAILVQNGIAANQIQAVGMGEDYPIAENSSNAGKAKNRRVEIVIVPEQE</sequence>
<feature type="coiled-coil region" evidence="4">
    <location>
        <begin position="97"/>
        <end position="206"/>
    </location>
</feature>
<keyword evidence="4" id="KW-0175">Coiled coil</keyword>
<dbReference type="PANTHER" id="PTHR30329">
    <property type="entry name" value="STATOR ELEMENT OF FLAGELLAR MOTOR COMPLEX"/>
    <property type="match status" value="1"/>
</dbReference>
<dbReference type="InterPro" id="IPR006665">
    <property type="entry name" value="OmpA-like"/>
</dbReference>